<feature type="compositionally biased region" description="Low complexity" evidence="1">
    <location>
        <begin position="580"/>
        <end position="589"/>
    </location>
</feature>
<dbReference type="Proteomes" id="UP001195483">
    <property type="component" value="Unassembled WGS sequence"/>
</dbReference>
<proteinExistence type="predicted"/>
<protein>
    <recommendedName>
        <fullName evidence="4">Tenascin-X</fullName>
    </recommendedName>
</protein>
<evidence type="ECO:0000256" key="1">
    <source>
        <dbReference type="SAM" id="MobiDB-lite"/>
    </source>
</evidence>
<dbReference type="PANTHER" id="PTHR31513:SF2">
    <property type="entry name" value="MRAZ"/>
    <property type="match status" value="1"/>
</dbReference>
<dbReference type="EMBL" id="JAEAOA010000362">
    <property type="protein sequence ID" value="KAK3576662.1"/>
    <property type="molecule type" value="Genomic_DNA"/>
</dbReference>
<reference evidence="2" key="3">
    <citation type="submission" date="2023-05" db="EMBL/GenBank/DDBJ databases">
        <authorList>
            <person name="Smith C.H."/>
        </authorList>
    </citation>
    <scope>NUCLEOTIDE SEQUENCE</scope>
    <source>
        <strain evidence="2">CHS0354</strain>
        <tissue evidence="2">Mantle</tissue>
    </source>
</reference>
<comment type="caution">
    <text evidence="2">The sequence shown here is derived from an EMBL/GenBank/DDBJ whole genome shotgun (WGS) entry which is preliminary data.</text>
</comment>
<sequence>MFSTPYHQGGSGGGHGGRGGRSKGGYFSAYTYDSIYFPSQMGSGGGTGTSNSNFGGRGGGIIFMHIQDELRVEGRLHANGEAGGSYSGGGGAGGSLYLNVQHLDGAGSIEAIGGAGGQQAGGGGGGRIAIYHTKVNHFTGDLLIHGGYGSDQFGGSGTVYIEDQSNLTKIYRKLITDNRGKTSCQRIAEVEKLSLEGHWSWSSTYFSYGNVSLSTFSPIYDSSYGLANLVTGSTGDFFMGHSKHVQLEVTFPFLTYVDHIRVFPYCSNPSWITSYSVGSYGEDGTLVGHTDSYVKTDGCSTQQEPNQYGRIIIRRNVVKIIIELEGVNSVAVLSELEIYVSEDPETWQQTPYSNREGAAYIIESDEHTGLFEFDEVHILGGASLNLESDSNKGTPVKLVAHKVFGDNTGRLTVRHGQTYESTQDRVLQEFAILSQRHSSVSLPLTVDCRKIDLVIKGSFSSMENVTINANCSFTIDHHEPTRNVIDHLDIKSFASVHVLTDMEAQTTLVGTTLTVRSGAEIFSNDLVLEYTNITVEPYGRLYVDEGVPEREQNTGVGVGHSDPNGCSGGGHGGNGGQGQGQPLSGGSHGSFLLSDTFGKNGGHSTFPHLGGLGGGRLKFKVNHTLTVDGEVTANGGDWRSVEAGGGSGGSISIETYTIDGGGIIDASGGNGYGGMYASHGGGGGGGRIALYYTYNYYIGTFRNTGGAGGAGAEHGGAGTVYLHKLPDLLSNGQVAPDFTHNRTLYLDNMNRFPRNPLRNLTQFYTNYSLGSGVAWIFPGFYPSFVKPIFSPVDFTSDVILDHLQIYRGAQMAMVRPENPRQNINLSVGSFDGDRSGHLHVGYNQTLLIGTGRLPVDVSLYHGSETTLQGELRVAGVTVMVEGTLKNVENLTVVDGGNVIQRPKTPLFS</sequence>
<feature type="region of interest" description="Disordered" evidence="1">
    <location>
        <begin position="551"/>
        <end position="589"/>
    </location>
</feature>
<feature type="compositionally biased region" description="Gly residues" evidence="1">
    <location>
        <begin position="9"/>
        <end position="20"/>
    </location>
</feature>
<dbReference type="AlphaFoldDB" id="A0AAE0VH41"/>
<reference evidence="2" key="1">
    <citation type="journal article" date="2021" name="Genome Biol. Evol.">
        <title>A High-Quality Reference Genome for a Parasitic Bivalve with Doubly Uniparental Inheritance (Bivalvia: Unionida).</title>
        <authorList>
            <person name="Smith C.H."/>
        </authorList>
    </citation>
    <scope>NUCLEOTIDE SEQUENCE</scope>
    <source>
        <strain evidence="2">CHS0354</strain>
    </source>
</reference>
<accession>A0AAE0VH41</accession>
<evidence type="ECO:0000313" key="2">
    <source>
        <dbReference type="EMBL" id="KAK3576662.1"/>
    </source>
</evidence>
<evidence type="ECO:0000313" key="3">
    <source>
        <dbReference type="Proteomes" id="UP001195483"/>
    </source>
</evidence>
<dbReference type="PANTHER" id="PTHR31513">
    <property type="entry name" value="EPHRIN TYPE-B RECEPTOR"/>
    <property type="match status" value="1"/>
</dbReference>
<feature type="compositionally biased region" description="Gly residues" evidence="1">
    <location>
        <begin position="566"/>
        <end position="579"/>
    </location>
</feature>
<feature type="region of interest" description="Disordered" evidence="1">
    <location>
        <begin position="1"/>
        <end position="20"/>
    </location>
</feature>
<evidence type="ECO:0008006" key="4">
    <source>
        <dbReference type="Google" id="ProtNLM"/>
    </source>
</evidence>
<name>A0AAE0VH41_9BIVA</name>
<gene>
    <name evidence="2" type="ORF">CHS0354_004947</name>
</gene>
<reference evidence="2" key="2">
    <citation type="journal article" date="2021" name="Genome Biol. Evol.">
        <title>Developing a high-quality reference genome for a parasitic bivalve with doubly uniparental inheritance (Bivalvia: Unionida).</title>
        <authorList>
            <person name="Smith C.H."/>
        </authorList>
    </citation>
    <scope>NUCLEOTIDE SEQUENCE</scope>
    <source>
        <strain evidence="2">CHS0354</strain>
        <tissue evidence="2">Mantle</tissue>
    </source>
</reference>
<organism evidence="2 3">
    <name type="scientific">Potamilus streckersoni</name>
    <dbReference type="NCBI Taxonomy" id="2493646"/>
    <lineage>
        <taxon>Eukaryota</taxon>
        <taxon>Metazoa</taxon>
        <taxon>Spiralia</taxon>
        <taxon>Lophotrochozoa</taxon>
        <taxon>Mollusca</taxon>
        <taxon>Bivalvia</taxon>
        <taxon>Autobranchia</taxon>
        <taxon>Heteroconchia</taxon>
        <taxon>Palaeoheterodonta</taxon>
        <taxon>Unionida</taxon>
        <taxon>Unionoidea</taxon>
        <taxon>Unionidae</taxon>
        <taxon>Ambleminae</taxon>
        <taxon>Lampsilini</taxon>
        <taxon>Potamilus</taxon>
    </lineage>
</organism>
<keyword evidence="3" id="KW-1185">Reference proteome</keyword>